<keyword evidence="3" id="KW-0255">Endonuclease</keyword>
<dbReference type="SMART" id="SM00507">
    <property type="entry name" value="HNHc"/>
    <property type="match status" value="1"/>
</dbReference>
<dbReference type="CDD" id="cd00085">
    <property type="entry name" value="HNHc"/>
    <property type="match status" value="1"/>
</dbReference>
<comment type="caution">
    <text evidence="3">The sequence shown here is derived from an EMBL/GenBank/DDBJ whole genome shotgun (WGS) entry which is preliminary data.</text>
</comment>
<evidence type="ECO:0000313" key="4">
    <source>
        <dbReference type="Proteomes" id="UP000239290"/>
    </source>
</evidence>
<keyword evidence="3" id="KW-0378">Hydrolase</keyword>
<evidence type="ECO:0000256" key="1">
    <source>
        <dbReference type="SAM" id="MobiDB-lite"/>
    </source>
</evidence>
<dbReference type="GO" id="GO:0008270">
    <property type="term" value="F:zinc ion binding"/>
    <property type="evidence" value="ECO:0007669"/>
    <property type="project" value="InterPro"/>
</dbReference>
<dbReference type="GO" id="GO:0004519">
    <property type="term" value="F:endonuclease activity"/>
    <property type="evidence" value="ECO:0007669"/>
    <property type="project" value="UniProtKB-KW"/>
</dbReference>
<organism evidence="3 4">
    <name type="scientific">Rhodococcus opacus</name>
    <name type="common">Nocardia opaca</name>
    <dbReference type="NCBI Taxonomy" id="37919"/>
    <lineage>
        <taxon>Bacteria</taxon>
        <taxon>Bacillati</taxon>
        <taxon>Actinomycetota</taxon>
        <taxon>Actinomycetes</taxon>
        <taxon>Mycobacteriales</taxon>
        <taxon>Nocardiaceae</taxon>
        <taxon>Rhodococcus</taxon>
    </lineage>
</organism>
<evidence type="ECO:0000259" key="2">
    <source>
        <dbReference type="SMART" id="SM00507"/>
    </source>
</evidence>
<accession>A0A2S8JAS6</accession>
<dbReference type="EMBL" id="PUIO01000015">
    <property type="protein sequence ID" value="PQP24151.1"/>
    <property type="molecule type" value="Genomic_DNA"/>
</dbReference>
<gene>
    <name evidence="3" type="ORF">C5613_14825</name>
</gene>
<keyword evidence="3" id="KW-0540">Nuclease</keyword>
<feature type="domain" description="HNH nuclease" evidence="2">
    <location>
        <begin position="19"/>
        <end position="72"/>
    </location>
</feature>
<proteinExistence type="predicted"/>
<evidence type="ECO:0000313" key="3">
    <source>
        <dbReference type="EMBL" id="PQP24151.1"/>
    </source>
</evidence>
<dbReference type="AlphaFoldDB" id="A0A2S8JAS6"/>
<protein>
    <submittedName>
        <fullName evidence="3">HNH endonuclease</fullName>
    </submittedName>
</protein>
<name>A0A2S8JAS6_RHOOP</name>
<dbReference type="Gene3D" id="1.10.30.50">
    <property type="match status" value="1"/>
</dbReference>
<dbReference type="RefSeq" id="WP_105415292.1">
    <property type="nucleotide sequence ID" value="NZ_PUIO01000015.1"/>
</dbReference>
<dbReference type="InterPro" id="IPR003615">
    <property type="entry name" value="HNH_nuc"/>
</dbReference>
<dbReference type="Proteomes" id="UP000239290">
    <property type="component" value="Unassembled WGS sequence"/>
</dbReference>
<reference evidence="4" key="1">
    <citation type="submission" date="2018-02" db="EMBL/GenBank/DDBJ databases">
        <title>Draft genome sequencing of Rhodococcus opacus KU647198.</title>
        <authorList>
            <person name="Zheng B.-X."/>
        </authorList>
    </citation>
    <scope>NUCLEOTIDE SEQUENCE [LARGE SCALE GENOMIC DNA]</scope>
    <source>
        <strain evidence="4">04-OD7</strain>
    </source>
</reference>
<dbReference type="InterPro" id="IPR002711">
    <property type="entry name" value="HNH"/>
</dbReference>
<feature type="region of interest" description="Disordered" evidence="1">
    <location>
        <begin position="76"/>
        <end position="100"/>
    </location>
</feature>
<sequence length="100" mass="11180">MAWGQGGAWSGGSTAQWRRLRTIVLNRDEHRCQLGLACCTGEATEVDHIINRAAGGSDDLENLRAVCQSCHRVLTQRQANAARPQRKRPPEEHPGRRKRP</sequence>
<dbReference type="GO" id="GO:0003676">
    <property type="term" value="F:nucleic acid binding"/>
    <property type="evidence" value="ECO:0007669"/>
    <property type="project" value="InterPro"/>
</dbReference>
<dbReference type="Pfam" id="PF01844">
    <property type="entry name" value="HNH"/>
    <property type="match status" value="1"/>
</dbReference>